<evidence type="ECO:0000259" key="2">
    <source>
        <dbReference type="Pfam" id="PF01433"/>
    </source>
</evidence>
<dbReference type="Proteomes" id="UP001179181">
    <property type="component" value="Unassembled WGS sequence"/>
</dbReference>
<feature type="transmembrane region" description="Helical" evidence="1">
    <location>
        <begin position="565"/>
        <end position="587"/>
    </location>
</feature>
<evidence type="ECO:0000256" key="1">
    <source>
        <dbReference type="SAM" id="Phobius"/>
    </source>
</evidence>
<name>A0ABX0UCX0_9BACT</name>
<keyword evidence="4" id="KW-1185">Reference proteome</keyword>
<keyword evidence="1" id="KW-0472">Membrane</keyword>
<feature type="transmembrane region" description="Helical" evidence="1">
    <location>
        <begin position="480"/>
        <end position="503"/>
    </location>
</feature>
<dbReference type="EMBL" id="JAASQJ010000001">
    <property type="protein sequence ID" value="NIJ50869.1"/>
    <property type="molecule type" value="Genomic_DNA"/>
</dbReference>
<organism evidence="3 4">
    <name type="scientific">Dyadobacter arcticus</name>
    <dbReference type="NCBI Taxonomy" id="1078754"/>
    <lineage>
        <taxon>Bacteria</taxon>
        <taxon>Pseudomonadati</taxon>
        <taxon>Bacteroidota</taxon>
        <taxon>Cytophagia</taxon>
        <taxon>Cytophagales</taxon>
        <taxon>Spirosomataceae</taxon>
        <taxon>Dyadobacter</taxon>
    </lineage>
</organism>
<feature type="transmembrane region" description="Helical" evidence="1">
    <location>
        <begin position="321"/>
        <end position="341"/>
    </location>
</feature>
<feature type="transmembrane region" description="Helical" evidence="1">
    <location>
        <begin position="448"/>
        <end position="468"/>
    </location>
</feature>
<dbReference type="Gene3D" id="1.10.390.10">
    <property type="entry name" value="Neutral Protease Domain 2"/>
    <property type="match status" value="1"/>
</dbReference>
<reference evidence="3 4" key="1">
    <citation type="submission" date="2020-03" db="EMBL/GenBank/DDBJ databases">
        <title>Genomic Encyclopedia of Type Strains, Phase IV (KMG-IV): sequencing the most valuable type-strain genomes for metagenomic binning, comparative biology and taxonomic classification.</title>
        <authorList>
            <person name="Goeker M."/>
        </authorList>
    </citation>
    <scope>NUCLEOTIDE SEQUENCE [LARGE SCALE GENOMIC DNA]</scope>
    <source>
        <strain evidence="3 4">DSM 102865</strain>
    </source>
</reference>
<feature type="transmembrane region" description="Helical" evidence="1">
    <location>
        <begin position="107"/>
        <end position="131"/>
    </location>
</feature>
<feature type="transmembrane region" description="Helical" evidence="1">
    <location>
        <begin position="58"/>
        <end position="77"/>
    </location>
</feature>
<feature type="transmembrane region" description="Helical" evidence="1">
    <location>
        <begin position="361"/>
        <end position="380"/>
    </location>
</feature>
<sequence length="1214" mass="140140">MFSQIFSFELQYRFNRPATWIYFGVFVLVGFLSVATGWTPASEKVMHNAPWTMAEGNIFFSFVMMLVCSAVMGVPLYRDIEYQTRNYLFAAPITKAGYFWGRFFGSFAYVLLIGTGFSVGAYIGSFIGPPLGWVPLERVGDYGIWNYFRPYFVYSIGNLLLSSTIFFALVSFTRNVKVIYSASILLFIAYLLGNFLAKDIENHELVKLLDPFAINTYNLETRFTTPFEKNTIPAPITAVYLLNRLIWVGLAIVLILFTYYKFSFSKFLQPEITGTKKRKNEKEEKAPALLSNIHQEFGNVYNKQILWNLTKIEFLNIIRDNYFKAIVLGAMIFLVLDIWIGDTIFSVSNLPLTIFIMDYKGYDYNVFIFIILLFYTGEAVHREKATRYNILNDALPVSNNILFFSKLLGLAGIAFVMATIPIFVGMIIQIIKGFFDFNLPVYFIDSYLLTLPGFIQMLLLSFAVHILVNNKFAGHGVAMLIWIAMFLLRNFAEMNYNLFFYFFTPDFKWSDMNGLGHFAKPLFWFNFYWLALGMLLAALGYLFFQRGVVGGFKERWRVAKQRFTGVPRILMPLFFLAWIGSGAYIYYNVSYLNNYYSASETRENSALYEKKLKKYENLPMPKVTSLILTADIFPDERKANIYGKMMIKNKSGEPIEALHLLSGDDDLEYKMLYNGKSLPFSYPAKHPYSKFSFFKKGEQNFNYRIYQLPATMQPGDSAKLEIYSVKDNRGFLNSGFSREILKNGTFYSGGLPSFGYSAEAELESDEYRKKLGLKPKKDDLPDHNDPKGMRTLRFNDDADLIHFEATVSTTADQLAIAPGYLLKTWEKGGRKYYQYVQDSPIQLFFNLVSAKYDVLKDVQKLPDGKNINIEIFYDKSHPYNLQRFNVAYKDGLKYFSETYGPFQFRQMRLMEFPRYESFAQSFANTVPYSENFGWVADFKSPDDFDYTYFVTAHELAHQWWGHQVPPNNTRGANLVSEALAEYTALILTERKYGRDNMKRFLKDELDRYLRGRANEAKKENTFINCNRPYEWYNKGSLIIYGLRDLVGDTAVNHALREFRDEYALRENPPFAGSNNLFDYLDKHTPDSLKYYLNDTWKKITLYENKFEKVSSKSAGKDIYDVSLTFSAKKFYADSSGKETVAPMNDYIDLGVFAAETTNKAGQKQTNPLFIKKYKLKPGTQTVTMRVKGKPVKAGIDPYNKLIDRIPDDNVGEAD</sequence>
<feature type="transmembrane region" description="Helical" evidence="1">
    <location>
        <begin position="178"/>
        <end position="197"/>
    </location>
</feature>
<evidence type="ECO:0000313" key="4">
    <source>
        <dbReference type="Proteomes" id="UP001179181"/>
    </source>
</evidence>
<comment type="caution">
    <text evidence="3">The sequence shown here is derived from an EMBL/GenBank/DDBJ whole genome shotgun (WGS) entry which is preliminary data.</text>
</comment>
<keyword evidence="1" id="KW-0812">Transmembrane</keyword>
<evidence type="ECO:0000313" key="3">
    <source>
        <dbReference type="EMBL" id="NIJ50869.1"/>
    </source>
</evidence>
<accession>A0ABX0UCX0</accession>
<protein>
    <recommendedName>
        <fullName evidence="2">Peptidase M1 membrane alanine aminopeptidase domain-containing protein</fullName>
    </recommendedName>
</protein>
<dbReference type="Pfam" id="PF01433">
    <property type="entry name" value="Peptidase_M1"/>
    <property type="match status" value="1"/>
</dbReference>
<feature type="domain" description="Peptidase M1 membrane alanine aminopeptidase" evidence="2">
    <location>
        <begin position="892"/>
        <end position="1065"/>
    </location>
</feature>
<gene>
    <name evidence="3" type="ORF">FHS68_000025</name>
</gene>
<feature type="transmembrane region" description="Helical" evidence="1">
    <location>
        <begin position="238"/>
        <end position="260"/>
    </location>
</feature>
<dbReference type="InterPro" id="IPR027268">
    <property type="entry name" value="Peptidase_M4/M1_CTD_sf"/>
</dbReference>
<dbReference type="RefSeq" id="WP_167265937.1">
    <property type="nucleotide sequence ID" value="NZ_JAASQJ010000001.1"/>
</dbReference>
<feature type="transmembrane region" description="Helical" evidence="1">
    <location>
        <begin position="523"/>
        <end position="544"/>
    </location>
</feature>
<feature type="transmembrane region" description="Helical" evidence="1">
    <location>
        <begin position="151"/>
        <end position="171"/>
    </location>
</feature>
<dbReference type="InterPro" id="IPR014782">
    <property type="entry name" value="Peptidase_M1_dom"/>
</dbReference>
<feature type="transmembrane region" description="Helical" evidence="1">
    <location>
        <begin position="20"/>
        <end position="38"/>
    </location>
</feature>
<feature type="transmembrane region" description="Helical" evidence="1">
    <location>
        <begin position="401"/>
        <end position="428"/>
    </location>
</feature>
<proteinExistence type="predicted"/>
<keyword evidence="1" id="KW-1133">Transmembrane helix</keyword>
<dbReference type="SUPFAM" id="SSF55486">
    <property type="entry name" value="Metalloproteases ('zincins'), catalytic domain"/>
    <property type="match status" value="1"/>
</dbReference>